<keyword evidence="4" id="KW-1185">Reference proteome</keyword>
<evidence type="ECO:0000313" key="3">
    <source>
        <dbReference type="Proteomes" id="UP000313988"/>
    </source>
</evidence>
<dbReference type="EMBL" id="JACHEW010000048">
    <property type="protein sequence ID" value="MBB6018867.1"/>
    <property type="molecule type" value="Genomic_DNA"/>
</dbReference>
<evidence type="ECO:0000313" key="4">
    <source>
        <dbReference type="Proteomes" id="UP000629870"/>
    </source>
</evidence>
<reference evidence="2 3" key="1">
    <citation type="submission" date="2019-06" db="EMBL/GenBank/DDBJ databases">
        <title>Genome sequence of Deinococcus radiopugnans ATCC 19172.</title>
        <authorList>
            <person name="Maclea K.S."/>
            <person name="Maynard C.R."/>
        </authorList>
    </citation>
    <scope>NUCLEOTIDE SEQUENCE [LARGE SCALE GENOMIC DNA]</scope>
    <source>
        <strain evidence="2 3">ATCC 19172</strain>
    </source>
</reference>
<organism evidence="2 3">
    <name type="scientific">Deinococcus radiopugnans ATCC 19172</name>
    <dbReference type="NCBI Taxonomy" id="585398"/>
    <lineage>
        <taxon>Bacteria</taxon>
        <taxon>Thermotogati</taxon>
        <taxon>Deinococcota</taxon>
        <taxon>Deinococci</taxon>
        <taxon>Deinococcales</taxon>
        <taxon>Deinococcaceae</taxon>
        <taxon>Deinococcus</taxon>
    </lineage>
</organism>
<name>A0A5C4XGC8_9DEIO</name>
<reference evidence="1 4" key="2">
    <citation type="submission" date="2020-08" db="EMBL/GenBank/DDBJ databases">
        <title>Genomic Encyclopedia of Type Strains, Phase IV (KMG-IV): sequencing the most valuable type-strain genomes for metagenomic binning, comparative biology and taxonomic classification.</title>
        <authorList>
            <person name="Goeker M."/>
        </authorList>
    </citation>
    <scope>NUCLEOTIDE SEQUENCE [LARGE SCALE GENOMIC DNA]</scope>
    <source>
        <strain evidence="1 4">DSM 12027</strain>
    </source>
</reference>
<gene>
    <name evidence="2" type="ORF">FHR04_20315</name>
    <name evidence="1" type="ORF">HNQ04_004149</name>
</gene>
<evidence type="ECO:0000313" key="1">
    <source>
        <dbReference type="EMBL" id="MBB6018867.1"/>
    </source>
</evidence>
<dbReference type="OrthoDB" id="9989150at2"/>
<dbReference type="Proteomes" id="UP000629870">
    <property type="component" value="Unassembled WGS sequence"/>
</dbReference>
<comment type="caution">
    <text evidence="2">The sequence shown here is derived from an EMBL/GenBank/DDBJ whole genome shotgun (WGS) entry which is preliminary data.</text>
</comment>
<sequence length="92" mass="10148">MDYVLVRIQDGTEVGHGMILASECATLEEGDSVTIIQHGSSSDQQLQYQIVDDSSGLQYLAERGTGEGGHEGTYEYMVRPLHPWSDETSNTR</sequence>
<proteinExistence type="predicted"/>
<dbReference type="Proteomes" id="UP000313988">
    <property type="component" value="Unassembled WGS sequence"/>
</dbReference>
<dbReference type="AlphaFoldDB" id="A0A5C4XGC8"/>
<dbReference type="EMBL" id="VDMO01000048">
    <property type="protein sequence ID" value="TNM62487.1"/>
    <property type="molecule type" value="Genomic_DNA"/>
</dbReference>
<dbReference type="RefSeq" id="WP_139404999.1">
    <property type="nucleotide sequence ID" value="NZ_JACHEW010000048.1"/>
</dbReference>
<accession>A0A5C4XGC8</accession>
<evidence type="ECO:0000313" key="2">
    <source>
        <dbReference type="EMBL" id="TNM62487.1"/>
    </source>
</evidence>
<protein>
    <submittedName>
        <fullName evidence="2">Uncharacterized protein</fullName>
    </submittedName>
</protein>